<keyword evidence="1" id="KW-0479">Metal-binding</keyword>
<dbReference type="GO" id="GO:0008270">
    <property type="term" value="F:zinc ion binding"/>
    <property type="evidence" value="ECO:0007669"/>
    <property type="project" value="InterPro"/>
</dbReference>
<evidence type="ECO:0000313" key="9">
    <source>
        <dbReference type="Proteomes" id="UP001174936"/>
    </source>
</evidence>
<feature type="region of interest" description="Disordered" evidence="6">
    <location>
        <begin position="112"/>
        <end position="165"/>
    </location>
</feature>
<proteinExistence type="predicted"/>
<dbReference type="Gene3D" id="4.10.240.10">
    <property type="entry name" value="Zn(2)-C6 fungal-type DNA-binding domain"/>
    <property type="match status" value="1"/>
</dbReference>
<dbReference type="PANTHER" id="PTHR47660:SF3">
    <property type="entry name" value="FINGER DOMAIN PROTEIN, PUTATIVE (AFU_ORTHOLOGUE AFUA_4G03310)-RELATED"/>
    <property type="match status" value="1"/>
</dbReference>
<evidence type="ECO:0000256" key="5">
    <source>
        <dbReference type="ARBA" id="ARBA00023242"/>
    </source>
</evidence>
<dbReference type="GO" id="GO:0000981">
    <property type="term" value="F:DNA-binding transcription factor activity, RNA polymerase II-specific"/>
    <property type="evidence" value="ECO:0007669"/>
    <property type="project" value="InterPro"/>
</dbReference>
<keyword evidence="4" id="KW-0804">Transcription</keyword>
<dbReference type="InterPro" id="IPR036864">
    <property type="entry name" value="Zn2-C6_fun-type_DNA-bd_sf"/>
</dbReference>
<dbReference type="SUPFAM" id="SSF57701">
    <property type="entry name" value="Zn2/Cys6 DNA-binding domain"/>
    <property type="match status" value="1"/>
</dbReference>
<keyword evidence="2" id="KW-0862">Zinc</keyword>
<feature type="region of interest" description="Disordered" evidence="6">
    <location>
        <begin position="48"/>
        <end position="96"/>
    </location>
</feature>
<evidence type="ECO:0000256" key="4">
    <source>
        <dbReference type="ARBA" id="ARBA00023163"/>
    </source>
</evidence>
<dbReference type="CDD" id="cd00067">
    <property type="entry name" value="GAL4"/>
    <property type="match status" value="1"/>
</dbReference>
<dbReference type="SMART" id="SM00066">
    <property type="entry name" value="GAL4"/>
    <property type="match status" value="1"/>
</dbReference>
<gene>
    <name evidence="8" type="ORF">B0T16DRAFT_431423</name>
</gene>
<evidence type="ECO:0000256" key="6">
    <source>
        <dbReference type="SAM" id="MobiDB-lite"/>
    </source>
</evidence>
<keyword evidence="9" id="KW-1185">Reference proteome</keyword>
<evidence type="ECO:0000256" key="1">
    <source>
        <dbReference type="ARBA" id="ARBA00022723"/>
    </source>
</evidence>
<evidence type="ECO:0000313" key="8">
    <source>
        <dbReference type="EMBL" id="KAK0641712.1"/>
    </source>
</evidence>
<organism evidence="8 9">
    <name type="scientific">Cercophora newfieldiana</name>
    <dbReference type="NCBI Taxonomy" id="92897"/>
    <lineage>
        <taxon>Eukaryota</taxon>
        <taxon>Fungi</taxon>
        <taxon>Dikarya</taxon>
        <taxon>Ascomycota</taxon>
        <taxon>Pezizomycotina</taxon>
        <taxon>Sordariomycetes</taxon>
        <taxon>Sordariomycetidae</taxon>
        <taxon>Sordariales</taxon>
        <taxon>Lasiosphaeriaceae</taxon>
        <taxon>Cercophora</taxon>
    </lineage>
</organism>
<feature type="compositionally biased region" description="Polar residues" evidence="6">
    <location>
        <begin position="151"/>
        <end position="160"/>
    </location>
</feature>
<keyword evidence="5" id="KW-0539">Nucleus</keyword>
<reference evidence="8" key="1">
    <citation type="submission" date="2023-06" db="EMBL/GenBank/DDBJ databases">
        <title>Genome-scale phylogeny and comparative genomics of the fungal order Sordariales.</title>
        <authorList>
            <consortium name="Lawrence Berkeley National Laboratory"/>
            <person name="Hensen N."/>
            <person name="Bonometti L."/>
            <person name="Westerberg I."/>
            <person name="Brannstrom I.O."/>
            <person name="Guillou S."/>
            <person name="Cros-Aarteil S."/>
            <person name="Calhoun S."/>
            <person name="Haridas S."/>
            <person name="Kuo A."/>
            <person name="Mondo S."/>
            <person name="Pangilinan J."/>
            <person name="Riley R."/>
            <person name="Labutti K."/>
            <person name="Andreopoulos B."/>
            <person name="Lipzen A."/>
            <person name="Chen C."/>
            <person name="Yanf M."/>
            <person name="Daum C."/>
            <person name="Ng V."/>
            <person name="Clum A."/>
            <person name="Steindorff A."/>
            <person name="Ohm R."/>
            <person name="Martin F."/>
            <person name="Silar P."/>
            <person name="Natvig D."/>
            <person name="Lalanne C."/>
            <person name="Gautier V."/>
            <person name="Ament-Velasquez S.L."/>
            <person name="Kruys A."/>
            <person name="Hutchinson M.I."/>
            <person name="Powell A.J."/>
            <person name="Barry K."/>
            <person name="Miller A.N."/>
            <person name="Grigoriev I.V."/>
            <person name="Debuchy R."/>
            <person name="Gladieux P."/>
            <person name="Thoren M.H."/>
            <person name="Johannesson H."/>
        </authorList>
    </citation>
    <scope>NUCLEOTIDE SEQUENCE</scope>
    <source>
        <strain evidence="8">SMH2532-1</strain>
    </source>
</reference>
<evidence type="ECO:0000259" key="7">
    <source>
        <dbReference type="PROSITE" id="PS50048"/>
    </source>
</evidence>
<sequence>MASAFLERVDPPPRRKSCAACIKAKRRCSQDAPSCQRCQQRRLECKYPAGSRPKRYSPEHSSPKLTTATPGAERLVNAPTPCSGTIHTPPAETPPLFVLPSELSPIALQMPFDSSSAEDTPQSQSEGSTPTTGQANYIQPPDSGVVPVPHASSSGSNESLAVSPPARPTIEVADRITYAMKVRLQWALDTISFAVNQMVLECSTPWSHPHLYEREMPRAMQDAQAFCALYINKTPANSLMVLRLIQSRAEELVSDPSPNTPLEALARAQAILLYQIIRFFDGDISLRAGAERGMRAMEESGLSLMAFIAFAEGTFDNSGFTLPGDIRAFWETWVFQESARRTFLMTFFFLRIYEITKGEHGADPRGRCDGKLGLFHSFTASAHLWMAKDFVDFAAAWKTKRHFVIKNADFSELLADGQADDMDAWAKIIFSATRGIDEAKAWLTMRGGSL</sequence>
<dbReference type="Pfam" id="PF00172">
    <property type="entry name" value="Zn_clus"/>
    <property type="match status" value="1"/>
</dbReference>
<evidence type="ECO:0000256" key="2">
    <source>
        <dbReference type="ARBA" id="ARBA00022833"/>
    </source>
</evidence>
<name>A0AA39XYM3_9PEZI</name>
<dbReference type="PANTHER" id="PTHR47660">
    <property type="entry name" value="TRANSCRIPTION FACTOR WITH C2H2 AND ZN(2)-CYS(6) DNA BINDING DOMAIN (EUROFUNG)-RELATED-RELATED"/>
    <property type="match status" value="1"/>
</dbReference>
<dbReference type="PROSITE" id="PS50048">
    <property type="entry name" value="ZN2_CY6_FUNGAL_2"/>
    <property type="match status" value="1"/>
</dbReference>
<dbReference type="Proteomes" id="UP001174936">
    <property type="component" value="Unassembled WGS sequence"/>
</dbReference>
<feature type="compositionally biased region" description="Polar residues" evidence="6">
    <location>
        <begin position="112"/>
        <end position="137"/>
    </location>
</feature>
<feature type="domain" description="Zn(2)-C6 fungal-type" evidence="7">
    <location>
        <begin position="17"/>
        <end position="47"/>
    </location>
</feature>
<accession>A0AA39XYM3</accession>
<dbReference type="AlphaFoldDB" id="A0AA39XYM3"/>
<comment type="caution">
    <text evidence="8">The sequence shown here is derived from an EMBL/GenBank/DDBJ whole genome shotgun (WGS) entry which is preliminary data.</text>
</comment>
<protein>
    <recommendedName>
        <fullName evidence="7">Zn(2)-C6 fungal-type domain-containing protein</fullName>
    </recommendedName>
</protein>
<dbReference type="EMBL" id="JAULSV010000006">
    <property type="protein sequence ID" value="KAK0641712.1"/>
    <property type="molecule type" value="Genomic_DNA"/>
</dbReference>
<evidence type="ECO:0000256" key="3">
    <source>
        <dbReference type="ARBA" id="ARBA00023015"/>
    </source>
</evidence>
<keyword evidence="3" id="KW-0805">Transcription regulation</keyword>
<dbReference type="InterPro" id="IPR001138">
    <property type="entry name" value="Zn2Cys6_DnaBD"/>
</dbReference>